<evidence type="ECO:0000313" key="1">
    <source>
        <dbReference type="EMBL" id="WAQ87305.1"/>
    </source>
</evidence>
<dbReference type="EMBL" id="CP110428">
    <property type="protein sequence ID" value="WAQ87305.1"/>
    <property type="molecule type" value="Genomic_DNA"/>
</dbReference>
<dbReference type="RefSeq" id="XP_053022860.1">
    <property type="nucleotide sequence ID" value="XM_053171614.1"/>
</dbReference>
<dbReference type="Proteomes" id="UP001164743">
    <property type="component" value="Chromosome 8A"/>
</dbReference>
<reference evidence="1" key="1">
    <citation type="submission" date="2022-10" db="EMBL/GenBank/DDBJ databases">
        <title>Puccinia triticina Genome sequencing and assembly.</title>
        <authorList>
            <person name="Li C."/>
        </authorList>
    </citation>
    <scope>NUCLEOTIDE SEQUENCE</scope>
    <source>
        <strain evidence="1">Pt15</strain>
    </source>
</reference>
<proteinExistence type="predicted"/>
<organism evidence="1 2">
    <name type="scientific">Puccinia triticina</name>
    <dbReference type="NCBI Taxonomy" id="208348"/>
    <lineage>
        <taxon>Eukaryota</taxon>
        <taxon>Fungi</taxon>
        <taxon>Dikarya</taxon>
        <taxon>Basidiomycota</taxon>
        <taxon>Pucciniomycotina</taxon>
        <taxon>Pucciniomycetes</taxon>
        <taxon>Pucciniales</taxon>
        <taxon>Pucciniaceae</taxon>
        <taxon>Puccinia</taxon>
    </lineage>
</organism>
<accession>A0ABY7CU50</accession>
<name>A0ABY7CU50_9BASI</name>
<gene>
    <name evidence="1" type="ORF">PtA15_8A209</name>
</gene>
<keyword evidence="2" id="KW-1185">Reference proteome</keyword>
<evidence type="ECO:0000313" key="2">
    <source>
        <dbReference type="Proteomes" id="UP001164743"/>
    </source>
</evidence>
<sequence>MTESFLEAFQIWTDKELYNAVEMTASRHMRAAFESIYDNLACTSEGDPPQLFVDNHIKTSDK</sequence>
<protein>
    <submittedName>
        <fullName evidence="1">Uncharacterized protein</fullName>
    </submittedName>
</protein>
<dbReference type="GeneID" id="77812509"/>